<dbReference type="GeneID" id="97183482"/>
<dbReference type="Pfam" id="PF07532">
    <property type="entry name" value="Big_4"/>
    <property type="match status" value="1"/>
</dbReference>
<dbReference type="SUPFAM" id="SSF48208">
    <property type="entry name" value="Six-hairpin glycosidases"/>
    <property type="match status" value="1"/>
</dbReference>
<evidence type="ECO:0000259" key="1">
    <source>
        <dbReference type="Pfam" id="PF07532"/>
    </source>
</evidence>
<dbReference type="Gene3D" id="2.60.120.200">
    <property type="match status" value="1"/>
</dbReference>
<dbReference type="GO" id="GO:0004553">
    <property type="term" value="F:hydrolase activity, hydrolyzing O-glycosyl compounds"/>
    <property type="evidence" value="ECO:0007669"/>
    <property type="project" value="UniProtKB-ARBA"/>
</dbReference>
<dbReference type="AlphaFoldDB" id="A0A2X2J8X2"/>
<dbReference type="Proteomes" id="UP000251241">
    <property type="component" value="Unassembled WGS sequence"/>
</dbReference>
<reference evidence="4 5" key="1">
    <citation type="submission" date="2018-06" db="EMBL/GenBank/DDBJ databases">
        <authorList>
            <consortium name="Pathogen Informatics"/>
            <person name="Doyle S."/>
        </authorList>
    </citation>
    <scope>NUCLEOTIDE SEQUENCE [LARGE SCALE GENOMIC DNA]</scope>
    <source>
        <strain evidence="4 5">NCTC11343</strain>
    </source>
</reference>
<dbReference type="InterPro" id="IPR012878">
    <property type="entry name" value="Beta-AFase-like_GH127_cat"/>
</dbReference>
<evidence type="ECO:0000313" key="5">
    <source>
        <dbReference type="Proteomes" id="UP000251241"/>
    </source>
</evidence>
<dbReference type="RefSeq" id="WP_112375424.1">
    <property type="nucleotide sequence ID" value="NZ_CP069793.1"/>
</dbReference>
<dbReference type="SUPFAM" id="SSF49899">
    <property type="entry name" value="Concanavalin A-like lectins/glucanases"/>
    <property type="match status" value="1"/>
</dbReference>
<dbReference type="InterPro" id="IPR008928">
    <property type="entry name" value="6-hairpin_glycosidase_sf"/>
</dbReference>
<name>A0A2X2J8X2_SPHMU</name>
<evidence type="ECO:0000259" key="2">
    <source>
        <dbReference type="Pfam" id="PF07944"/>
    </source>
</evidence>
<evidence type="ECO:0000313" key="4">
    <source>
        <dbReference type="EMBL" id="SPZ88671.1"/>
    </source>
</evidence>
<evidence type="ECO:0000259" key="3">
    <source>
        <dbReference type="Pfam" id="PF20736"/>
    </source>
</evidence>
<dbReference type="PANTHER" id="PTHR31151:SF0">
    <property type="entry name" value="PROLINE-TRNA LIGASE (DUF1680)"/>
    <property type="match status" value="1"/>
</dbReference>
<dbReference type="Pfam" id="PF13385">
    <property type="entry name" value="Laminin_G_3"/>
    <property type="match status" value="1"/>
</dbReference>
<feature type="domain" description="Bacterial Ig-like" evidence="1">
    <location>
        <begin position="288"/>
        <end position="346"/>
    </location>
</feature>
<organism evidence="4 5">
    <name type="scientific">Sphingobacterium multivorum</name>
    <dbReference type="NCBI Taxonomy" id="28454"/>
    <lineage>
        <taxon>Bacteria</taxon>
        <taxon>Pseudomonadati</taxon>
        <taxon>Bacteroidota</taxon>
        <taxon>Sphingobacteriia</taxon>
        <taxon>Sphingobacteriales</taxon>
        <taxon>Sphingobacteriaceae</taxon>
        <taxon>Sphingobacterium</taxon>
    </lineage>
</organism>
<dbReference type="InterPro" id="IPR049046">
    <property type="entry name" value="Beta-AFase-like_GH127_middle"/>
</dbReference>
<dbReference type="Pfam" id="PF07944">
    <property type="entry name" value="Beta-AFase-like_GH127_cat"/>
    <property type="match status" value="1"/>
</dbReference>
<gene>
    <name evidence="4" type="ORF">NCTC11343_03637</name>
</gene>
<dbReference type="InterPro" id="IPR013320">
    <property type="entry name" value="ConA-like_dom_sf"/>
</dbReference>
<feature type="domain" description="Non-reducing end beta-L-arabinofuranosidase-like GH127 catalytic" evidence="2">
    <location>
        <begin position="383"/>
        <end position="833"/>
    </location>
</feature>
<protein>
    <submittedName>
        <fullName evidence="4">Uncharacterized protein conserved in bacteria</fullName>
    </submittedName>
</protein>
<accession>A0A2X2J8X2</accession>
<dbReference type="Pfam" id="PF20736">
    <property type="entry name" value="Glyco_hydro127M"/>
    <property type="match status" value="1"/>
</dbReference>
<dbReference type="InterPro" id="IPR011081">
    <property type="entry name" value="Big_4"/>
</dbReference>
<proteinExistence type="predicted"/>
<feature type="domain" description="Non-reducing end beta-L-arabinofuranosidase-like GH127 middle" evidence="3">
    <location>
        <begin position="846"/>
        <end position="937"/>
    </location>
</feature>
<sequence length="1021" mass="113344">MKRYTIYFAAILTIFIKMTAVAVAQGGDQILDGIGETGMVARYVFDGDFKDWSRNGLHGKFQGTKASFVSDKQFTKVLYLAGGKDDFVVLPAKVLADLESISITGWIYLRAAQSGQYLFDFGQDITRHFAGTPTGTALQNGYIGIIAQKKAEVKNAVSSAVPLNKWVHLAIVVDIATGTMQTYLDGMPAGEVNDIPQELTEVFGQAGSKRTLYIGKSLSGGNVSLNALLHDFRIYRVPLNQNQIGMVYRNLLKGVREDVASKGKAEDDLPRFPMNKAALYNAFLTGVADVTVETAIGELPRLPSYVVGTYKDGMVGPKVRVLWPAPTDNSAVAQQTAYTVTGRVPGTDLKPKAIIAVKGRAKSNLPNLKLEAFHLDQVSLNTDVKHHQTKFIENRNKFIDTLAKSDPNSFLYMFRHAFGQKQPAGAQPLEVWDSQDIKLRGHATGHYLTAIAQAYASTGYDKALQSKFMGKMDTMVNVLYALSKLSGAPRQGKEAGQAYVADPAAVPYGPGKSAYDSDLSDEGIRTDYWNWGLGFISAYPPDQFIMLEHGAKYGGQKNQIWAPYYTLHKILAGLLDVYEVSGNKKALEIAQGMGNWVYTRLNQVPTDTLIKMWNTYIAGEFGGMNEVMARLYRITGEENYLKTARLFDNIDMFYGNAAHAHGLAKNVDTFRGLHANQHIPQIVGSMELYRVSNEPQYYKIADNFWYKATNDYMYSIGGVAGARNPANAECFISEPATLYENGFSAGGQNETCATYNMLKLTSDLFMFDQRAELMDYYERGLYNHILASVAENSPANTYHVPLRAGSIKQFGNADMKGFTCCNGTAIESSTKLQNTIYFRSKDDQALYVNLYIPSTLHWTERGISVEQQTSFPKADQTSLKIKGNGKFELHVRVPSWATKGFFVAINGVDQKIKAEPGTYLTLNRSWKDGDVINLKMPFQFHLEPVMDQPNIASLFYGPILLAAQEPAARKDWRKVTLNANDIATSIKGNPETLEFYIDDVLYKPFYDTYGRHSVYLDVSLK</sequence>
<dbReference type="GO" id="GO:0005975">
    <property type="term" value="P:carbohydrate metabolic process"/>
    <property type="evidence" value="ECO:0007669"/>
    <property type="project" value="InterPro"/>
</dbReference>
<dbReference type="PANTHER" id="PTHR31151">
    <property type="entry name" value="PROLINE-TRNA LIGASE (DUF1680)"/>
    <property type="match status" value="1"/>
</dbReference>
<dbReference type="EMBL" id="UAUU01000009">
    <property type="protein sequence ID" value="SPZ88671.1"/>
    <property type="molecule type" value="Genomic_DNA"/>
</dbReference>